<dbReference type="Pfam" id="PF13538">
    <property type="entry name" value="UvrD_C_2"/>
    <property type="match status" value="1"/>
</dbReference>
<dbReference type="InterPro" id="IPR027785">
    <property type="entry name" value="UvrD-like_helicase_C"/>
</dbReference>
<comment type="caution">
    <text evidence="2">The sequence shown here is derived from an EMBL/GenBank/DDBJ whole genome shotgun (WGS) entry which is preliminary data.</text>
</comment>
<dbReference type="AlphaFoldDB" id="J9GV95"/>
<dbReference type="Pfam" id="PF13604">
    <property type="entry name" value="AAA_30"/>
    <property type="match status" value="1"/>
</dbReference>
<evidence type="ECO:0000259" key="1">
    <source>
        <dbReference type="Pfam" id="PF13538"/>
    </source>
</evidence>
<keyword evidence="2" id="KW-0540">Nuclease</keyword>
<sequence>MINNYLERQIKENFPYQPTLEQDFAVKSLSDYLLSMKADEVFVLRGYAGTGKTSLVGALVKTMDQLKQKTVLLAPTGRAAKVFSGYAGHPAYTIHKRIYRQQSFSNELSNFSLNDNLATHTLFIVDEASMIANDGLSGSLFGSGRLLDDLIHFVYSGQGCRLLLLGDTAQLPPVGEEYSPALWTDVLKGYGLEVREVDLTQVVRQVRGSGILWNATRLRQLISEDNCYALPKIKISGFSDIKVVPGVELIDELTTCYERDGMDETIVICRSNKRANIYNNGIRAQILWREDELNTGDYLMIAKNNYFWAEAYKEMDFIANGEIAVVRRVRRTREMYGFHFAQVTLCFPDQNDFELEANVLLDTLRSESPALSKEDNDRLFYTVLEDYADIPVKRDRMKKMKADSYYNALQVKYAYAITCHKAQGGQWKNVFLDQGYLTEENLTPDYFRWLYTAFTRATQTLYLVNYPQQQVE</sequence>
<dbReference type="EMBL" id="AMCI01001052">
    <property type="protein sequence ID" value="EJX06808.1"/>
    <property type="molecule type" value="Genomic_DNA"/>
</dbReference>
<dbReference type="CDD" id="cd18809">
    <property type="entry name" value="SF1_C_RecD"/>
    <property type="match status" value="1"/>
</dbReference>
<dbReference type="CDD" id="cd17933">
    <property type="entry name" value="DEXSc_RecD-like"/>
    <property type="match status" value="1"/>
</dbReference>
<name>J9GV95_9ZZZZ</name>
<keyword evidence="2" id="KW-0378">Hydrolase</keyword>
<dbReference type="Gene3D" id="3.40.50.300">
    <property type="entry name" value="P-loop containing nucleotide triphosphate hydrolases"/>
    <property type="match status" value="2"/>
</dbReference>
<dbReference type="InterPro" id="IPR027417">
    <property type="entry name" value="P-loop_NTPase"/>
</dbReference>
<dbReference type="SUPFAM" id="SSF52540">
    <property type="entry name" value="P-loop containing nucleoside triphosphate hydrolases"/>
    <property type="match status" value="1"/>
</dbReference>
<reference evidence="2" key="1">
    <citation type="journal article" date="2012" name="PLoS ONE">
        <title>Gene sets for utilization of primary and secondary nutrition supplies in the distal gut of endangered iberian lynx.</title>
        <authorList>
            <person name="Alcaide M."/>
            <person name="Messina E."/>
            <person name="Richter M."/>
            <person name="Bargiela R."/>
            <person name="Peplies J."/>
            <person name="Huws S.A."/>
            <person name="Newbold C.J."/>
            <person name="Golyshin P.N."/>
            <person name="Simon M.A."/>
            <person name="Lopez G."/>
            <person name="Yakimov M.M."/>
            <person name="Ferrer M."/>
        </authorList>
    </citation>
    <scope>NUCLEOTIDE SEQUENCE</scope>
</reference>
<feature type="domain" description="UvrD-like helicase C-terminal" evidence="1">
    <location>
        <begin position="413"/>
        <end position="464"/>
    </location>
</feature>
<keyword evidence="2" id="KW-0269">Exonuclease</keyword>
<organism evidence="2">
    <name type="scientific">gut metagenome</name>
    <dbReference type="NCBI Taxonomy" id="749906"/>
    <lineage>
        <taxon>unclassified sequences</taxon>
        <taxon>metagenomes</taxon>
        <taxon>organismal metagenomes</taxon>
    </lineage>
</organism>
<dbReference type="GO" id="GO:0004527">
    <property type="term" value="F:exonuclease activity"/>
    <property type="evidence" value="ECO:0007669"/>
    <property type="project" value="UniProtKB-KW"/>
</dbReference>
<accession>J9GV95</accession>
<proteinExistence type="predicted"/>
<protein>
    <submittedName>
        <fullName evidence="2">Exonuclease V subunit alpha</fullName>
    </submittedName>
</protein>
<gene>
    <name evidence="2" type="ORF">EVA_05085</name>
</gene>
<evidence type="ECO:0000313" key="2">
    <source>
        <dbReference type="EMBL" id="EJX06808.1"/>
    </source>
</evidence>